<dbReference type="PROSITE" id="PS51257">
    <property type="entry name" value="PROKAR_LIPOPROTEIN"/>
    <property type="match status" value="1"/>
</dbReference>
<proteinExistence type="predicted"/>
<evidence type="ECO:0000313" key="6">
    <source>
        <dbReference type="Proteomes" id="UP000261284"/>
    </source>
</evidence>
<keyword evidence="3" id="KW-0732">Signal</keyword>
<organism evidence="5 6">
    <name type="scientific">Deminuibacter soli</name>
    <dbReference type="NCBI Taxonomy" id="2291815"/>
    <lineage>
        <taxon>Bacteria</taxon>
        <taxon>Pseudomonadati</taxon>
        <taxon>Bacteroidota</taxon>
        <taxon>Chitinophagia</taxon>
        <taxon>Chitinophagales</taxon>
        <taxon>Chitinophagaceae</taxon>
        <taxon>Deminuibacter</taxon>
    </lineage>
</organism>
<gene>
    <name evidence="5" type="ORF">DXN05_07155</name>
</gene>
<feature type="signal peptide" evidence="3">
    <location>
        <begin position="1"/>
        <end position="26"/>
    </location>
</feature>
<reference evidence="5 6" key="1">
    <citation type="submission" date="2018-08" db="EMBL/GenBank/DDBJ databases">
        <title>Chitinophagaceae sp. K23C18032701, a novel bacterium isolated from forest soil.</title>
        <authorList>
            <person name="Wang C."/>
        </authorList>
    </citation>
    <scope>NUCLEOTIDE SEQUENCE [LARGE SCALE GENOMIC DNA]</scope>
    <source>
        <strain evidence="5 6">K23C18032701</strain>
    </source>
</reference>
<dbReference type="Pfam" id="PF01103">
    <property type="entry name" value="Omp85"/>
    <property type="match status" value="1"/>
</dbReference>
<feature type="domain" description="Bacterial surface antigen (D15)" evidence="4">
    <location>
        <begin position="182"/>
        <end position="417"/>
    </location>
</feature>
<dbReference type="EMBL" id="QTJU01000002">
    <property type="protein sequence ID" value="RFM28569.1"/>
    <property type="molecule type" value="Genomic_DNA"/>
</dbReference>
<evidence type="ECO:0000259" key="4">
    <source>
        <dbReference type="Pfam" id="PF01103"/>
    </source>
</evidence>
<comment type="caution">
    <text evidence="5">The sequence shown here is derived from an EMBL/GenBank/DDBJ whole genome shotgun (WGS) entry which is preliminary data.</text>
</comment>
<comment type="subcellular location">
    <subcellularLocation>
        <location evidence="1">Membrane</location>
    </subcellularLocation>
</comment>
<dbReference type="RefSeq" id="WP_116846559.1">
    <property type="nucleotide sequence ID" value="NZ_QTJU01000002.1"/>
</dbReference>
<sequence length="417" mass="47307">MNQQKHHFTNLLLVLAGCLAFTVSQAQRGDSATAGRRDTVVTKRDTAMQTDLIDVIKRAFHIKLKKPESEPGKKVYYSLLPISSNVPGGGRALVTSTTAGFYLGNRSNTYISGITFAPYFNFKGRYGFPFKSNLWLSGNKWNLQGDTRLMVYPQYTWGLGGNNTERDKVLVNYNYFRFYHSALRRIKPYLLIGGGYYLDYHTNIHTINDTMGLQKLTGYGYGTKQNENSLSSGVTFNMLYDSRSNFFNPLPGMYANLVYRVNPRFLGSNDSWQSLYIDLRKYVRIEGQKLHTMALWGFYWTALNSNVPYLDLPAIGWDPSNRSGRGFDQNRYRGKGLIDFEAEYRSELTSNGLFGFVVFANANSVSEPGTHSYKYIHAAAGAGLRIKFNKRSNTNIALDYGFSKGYSQFYLNLGEVF</sequence>
<keyword evidence="6" id="KW-1185">Reference proteome</keyword>
<evidence type="ECO:0000256" key="2">
    <source>
        <dbReference type="ARBA" id="ARBA00023136"/>
    </source>
</evidence>
<name>A0A3E1NKV1_9BACT</name>
<dbReference type="AlphaFoldDB" id="A0A3E1NKV1"/>
<evidence type="ECO:0000256" key="1">
    <source>
        <dbReference type="ARBA" id="ARBA00004370"/>
    </source>
</evidence>
<evidence type="ECO:0000313" key="5">
    <source>
        <dbReference type="EMBL" id="RFM28569.1"/>
    </source>
</evidence>
<feature type="chain" id="PRO_5017771438" description="Bacterial surface antigen (D15) domain-containing protein" evidence="3">
    <location>
        <begin position="27"/>
        <end position="417"/>
    </location>
</feature>
<keyword evidence="2" id="KW-0472">Membrane</keyword>
<evidence type="ECO:0000256" key="3">
    <source>
        <dbReference type="SAM" id="SignalP"/>
    </source>
</evidence>
<dbReference type="Proteomes" id="UP000261284">
    <property type="component" value="Unassembled WGS sequence"/>
</dbReference>
<dbReference type="InterPro" id="IPR000184">
    <property type="entry name" value="Bac_surfAg_D15"/>
</dbReference>
<dbReference type="GO" id="GO:0019867">
    <property type="term" value="C:outer membrane"/>
    <property type="evidence" value="ECO:0007669"/>
    <property type="project" value="InterPro"/>
</dbReference>
<dbReference type="OrthoDB" id="621220at2"/>
<protein>
    <recommendedName>
        <fullName evidence="4">Bacterial surface antigen (D15) domain-containing protein</fullName>
    </recommendedName>
</protein>
<dbReference type="Gene3D" id="2.40.160.50">
    <property type="entry name" value="membrane protein fhac: a member of the omp85/tpsb transporter family"/>
    <property type="match status" value="1"/>
</dbReference>
<accession>A0A3E1NKV1</accession>